<name>A0ABT1PLC3_9ACTN</name>
<sequence>MARDRHSRAAVYRYVPHTIRHVPEGGAVCEAFCVARGCGAESGPQGDPCAVLDWCLRHTGRTGHDPFRRAFSDHARVTRDG</sequence>
<evidence type="ECO:0000313" key="2">
    <source>
        <dbReference type="EMBL" id="MCQ4046159.1"/>
    </source>
</evidence>
<gene>
    <name evidence="2" type="ORF">NON19_29975</name>
</gene>
<feature type="domain" description="DUF7848" evidence="1">
    <location>
        <begin position="7"/>
        <end position="79"/>
    </location>
</feature>
<comment type="caution">
    <text evidence="2">The sequence shown here is derived from an EMBL/GenBank/DDBJ whole genome shotgun (WGS) entry which is preliminary data.</text>
</comment>
<evidence type="ECO:0000259" key="1">
    <source>
        <dbReference type="Pfam" id="PF25232"/>
    </source>
</evidence>
<evidence type="ECO:0000313" key="3">
    <source>
        <dbReference type="Proteomes" id="UP001206206"/>
    </source>
</evidence>
<reference evidence="2 3" key="1">
    <citation type="submission" date="2022-06" db="EMBL/GenBank/DDBJ databases">
        <title>Draft genome sequence of type strain Streptomyces rubrisoli DSM 42083.</title>
        <authorList>
            <person name="Duangmal K."/>
            <person name="Klaysubun C."/>
        </authorList>
    </citation>
    <scope>NUCLEOTIDE SEQUENCE [LARGE SCALE GENOMIC DNA]</scope>
    <source>
        <strain evidence="2 3">DSM 42083</strain>
    </source>
</reference>
<organism evidence="2 3">
    <name type="scientific">Streptantibioticus rubrisoli</name>
    <dbReference type="NCBI Taxonomy" id="1387313"/>
    <lineage>
        <taxon>Bacteria</taxon>
        <taxon>Bacillati</taxon>
        <taxon>Actinomycetota</taxon>
        <taxon>Actinomycetes</taxon>
        <taxon>Kitasatosporales</taxon>
        <taxon>Streptomycetaceae</taxon>
        <taxon>Streptantibioticus</taxon>
    </lineage>
</organism>
<protein>
    <recommendedName>
        <fullName evidence="1">DUF7848 domain-containing protein</fullName>
    </recommendedName>
</protein>
<keyword evidence="3" id="KW-1185">Reference proteome</keyword>
<dbReference type="Proteomes" id="UP001206206">
    <property type="component" value="Unassembled WGS sequence"/>
</dbReference>
<dbReference type="RefSeq" id="WP_255932322.1">
    <property type="nucleotide sequence ID" value="NZ_JANFNH010000057.1"/>
</dbReference>
<accession>A0ABT1PLC3</accession>
<dbReference type="InterPro" id="IPR057170">
    <property type="entry name" value="DUF7848"/>
</dbReference>
<dbReference type="Pfam" id="PF25232">
    <property type="entry name" value="DUF7848"/>
    <property type="match status" value="1"/>
</dbReference>
<proteinExistence type="predicted"/>
<dbReference type="EMBL" id="JANFNH010000057">
    <property type="protein sequence ID" value="MCQ4046159.1"/>
    <property type="molecule type" value="Genomic_DNA"/>
</dbReference>